<protein>
    <submittedName>
        <fullName evidence="1">Virulence-associated protein D region</fullName>
    </submittedName>
</protein>
<dbReference type="AlphaFoldDB" id="A0A6V6XZ25"/>
<evidence type="ECO:0000313" key="1">
    <source>
        <dbReference type="EMBL" id="CAC9924367.1"/>
    </source>
</evidence>
<keyword evidence="2" id="KW-1185">Reference proteome</keyword>
<gene>
    <name evidence="1" type="ORF">PEPNEM18_00235</name>
</gene>
<comment type="caution">
    <text evidence="1">The sequence shown here is derived from an EMBL/GenBank/DDBJ whole genome shotgun (WGS) entry which is preliminary data.</text>
</comment>
<dbReference type="Gene3D" id="3.30.70.240">
    <property type="match status" value="1"/>
</dbReference>
<dbReference type="RefSeq" id="WP_180498415.1">
    <property type="nucleotide sequence ID" value="NZ_CAIJCS010000014.1"/>
</dbReference>
<dbReference type="EMBL" id="CAIJCS010000014">
    <property type="protein sequence ID" value="CAC9924367.1"/>
    <property type="molecule type" value="Genomic_DNA"/>
</dbReference>
<organism evidence="1 2">
    <name type="scientific">Aedoeadaptatus nemausensis</name>
    <dbReference type="NCBI Taxonomy" id="2582829"/>
    <lineage>
        <taxon>Bacteria</taxon>
        <taxon>Bacillati</taxon>
        <taxon>Bacillota</taxon>
        <taxon>Tissierellia</taxon>
        <taxon>Tissierellales</taxon>
        <taxon>Peptoniphilaceae</taxon>
        <taxon>Aedoeadaptatus</taxon>
    </lineage>
</organism>
<accession>A0A6V6XZ25</accession>
<sequence length="94" mass="10901">MYAIVFDLKKESLEQHFQDTYKTAFDEIAAELKQYGFEKSIGGIYINSSDQGGLKDVYRAIKGLSNIDWFKKSLRDLSVFKTEDWSDFTSIIKE</sequence>
<reference evidence="1 2" key="1">
    <citation type="submission" date="2020-06" db="EMBL/GenBank/DDBJ databases">
        <authorList>
            <person name="Criscuolo A."/>
        </authorList>
    </citation>
    <scope>NUCLEOTIDE SEQUENCE [LARGE SCALE GENOMIC DNA]</scope>
    <source>
        <strain evidence="1">1804121828</strain>
    </source>
</reference>
<dbReference type="Proteomes" id="UP000586454">
    <property type="component" value="Unassembled WGS sequence"/>
</dbReference>
<name>A0A6V6XZ25_9FIRM</name>
<evidence type="ECO:0000313" key="2">
    <source>
        <dbReference type="Proteomes" id="UP000586454"/>
    </source>
</evidence>
<proteinExistence type="predicted"/>